<dbReference type="GO" id="GO:0012505">
    <property type="term" value="C:endomembrane system"/>
    <property type="evidence" value="ECO:0007669"/>
    <property type="project" value="UniProtKB-SubCell"/>
</dbReference>
<dbReference type="InterPro" id="IPR005225">
    <property type="entry name" value="Small_GTP-bd"/>
</dbReference>
<dbReference type="SMART" id="SM00174">
    <property type="entry name" value="RHO"/>
    <property type="match status" value="1"/>
</dbReference>
<dbReference type="SMART" id="SM00173">
    <property type="entry name" value="RAS"/>
    <property type="match status" value="1"/>
</dbReference>
<dbReference type="SUPFAM" id="SSF52540">
    <property type="entry name" value="P-loop containing nucleoside triphosphate hydrolases"/>
    <property type="match status" value="1"/>
</dbReference>
<evidence type="ECO:0000256" key="4">
    <source>
        <dbReference type="ARBA" id="ARBA00023136"/>
    </source>
</evidence>
<dbReference type="InterPro" id="IPR027417">
    <property type="entry name" value="P-loop_NTPase"/>
</dbReference>
<dbReference type="SMART" id="SM00176">
    <property type="entry name" value="RAN"/>
    <property type="match status" value="1"/>
</dbReference>
<name>Q3SD55_PARTE</name>
<dbReference type="GO" id="GO:0005525">
    <property type="term" value="F:GTP binding"/>
    <property type="evidence" value="ECO:0007669"/>
    <property type="project" value="InterPro"/>
</dbReference>
<dbReference type="AlphaFoldDB" id="Q3SD55"/>
<dbReference type="SMART" id="SM00175">
    <property type="entry name" value="RAB"/>
    <property type="match status" value="1"/>
</dbReference>
<proteinExistence type="inferred from homology"/>
<keyword evidence="3" id="KW-0547">Nucleotide-binding</keyword>
<feature type="region of interest" description="Disordered" evidence="5">
    <location>
        <begin position="200"/>
        <end position="234"/>
    </location>
</feature>
<gene>
    <name evidence="6" type="primary">rab_C21</name>
</gene>
<dbReference type="NCBIfam" id="TIGR00231">
    <property type="entry name" value="small_GTP"/>
    <property type="match status" value="1"/>
</dbReference>
<dbReference type="FunFam" id="3.40.50.300:FF:000586">
    <property type="entry name" value="Rab family GTPase"/>
    <property type="match status" value="1"/>
</dbReference>
<dbReference type="CDD" id="cd00154">
    <property type="entry name" value="Rab"/>
    <property type="match status" value="1"/>
</dbReference>
<dbReference type="PROSITE" id="PS51421">
    <property type="entry name" value="RAS"/>
    <property type="match status" value="1"/>
</dbReference>
<evidence type="ECO:0000256" key="1">
    <source>
        <dbReference type="ARBA" id="ARBA00004308"/>
    </source>
</evidence>
<organism evidence="6">
    <name type="scientific">Paramecium tetraurelia</name>
    <dbReference type="NCBI Taxonomy" id="5888"/>
    <lineage>
        <taxon>Eukaryota</taxon>
        <taxon>Sar</taxon>
        <taxon>Alveolata</taxon>
        <taxon>Ciliophora</taxon>
        <taxon>Intramacronucleata</taxon>
        <taxon>Oligohymenophorea</taxon>
        <taxon>Peniculida</taxon>
        <taxon>Parameciidae</taxon>
        <taxon>Paramecium</taxon>
    </lineage>
</organism>
<dbReference type="PROSITE" id="PS51420">
    <property type="entry name" value="RHO"/>
    <property type="match status" value="1"/>
</dbReference>
<dbReference type="Pfam" id="PF00071">
    <property type="entry name" value="Ras"/>
    <property type="match status" value="1"/>
</dbReference>
<keyword evidence="4" id="KW-0472">Membrane</keyword>
<evidence type="ECO:0000256" key="2">
    <source>
        <dbReference type="ARBA" id="ARBA00006270"/>
    </source>
</evidence>
<comment type="subcellular location">
    <subcellularLocation>
        <location evidence="1">Endomembrane system</location>
    </subcellularLocation>
</comment>
<dbReference type="GO" id="GO:0003924">
    <property type="term" value="F:GTPase activity"/>
    <property type="evidence" value="ECO:0007669"/>
    <property type="project" value="InterPro"/>
</dbReference>
<dbReference type="Gene3D" id="3.40.50.300">
    <property type="entry name" value="P-loop containing nucleotide triphosphate hydrolases"/>
    <property type="match status" value="1"/>
</dbReference>
<dbReference type="PANTHER" id="PTHR47979">
    <property type="entry name" value="DRAB11-RELATED"/>
    <property type="match status" value="1"/>
</dbReference>
<dbReference type="InterPro" id="IPR050209">
    <property type="entry name" value="Rab_GTPases_membrane_traffic"/>
</dbReference>
<comment type="similarity">
    <text evidence="2">Belongs to the small GTPase superfamily. Rab family.</text>
</comment>
<evidence type="ECO:0000313" key="6">
    <source>
        <dbReference type="EMBL" id="CAI44510.1"/>
    </source>
</evidence>
<sequence>MNNYHYLLKFIIIGDTCVGKSCLLLQFTDSRFRNEHDATIGVEFGSRNTKINDKTIKLQVWDTAGQEAFKSITRSYYRGSIGGILVFDVTSRQSFEGVAKWYQEIQGYACDKIEMALVANKIDLDAKREVQTEEAQAFAKKHGFAYFETSAKTGENVDTVFESMAQTILKRIDSGEIDPSQEVLFIYGIKVGPGTVEVQKKQAVTQDPQNPKPLTGYTTPAGNKKAEKKEESCC</sequence>
<feature type="compositionally biased region" description="Basic and acidic residues" evidence="5">
    <location>
        <begin position="224"/>
        <end position="234"/>
    </location>
</feature>
<accession>Q3SD55</accession>
<protein>
    <submittedName>
        <fullName evidence="6">Rab_C21 protein</fullName>
    </submittedName>
</protein>
<dbReference type="PROSITE" id="PS51419">
    <property type="entry name" value="RAB"/>
    <property type="match status" value="1"/>
</dbReference>
<reference evidence="6" key="2">
    <citation type="submission" date="2005-09" db="EMBL/GenBank/DDBJ databases">
        <title>Paramecium tetraurelia small GTP-binding-related protein genes.</title>
        <authorList>
            <person name="Cohen J."/>
        </authorList>
    </citation>
    <scope>NUCLEOTIDE SEQUENCE</scope>
</reference>
<evidence type="ECO:0000256" key="3">
    <source>
        <dbReference type="ARBA" id="ARBA00022741"/>
    </source>
</evidence>
<evidence type="ECO:0000256" key="5">
    <source>
        <dbReference type="SAM" id="MobiDB-lite"/>
    </source>
</evidence>
<dbReference type="InterPro" id="IPR001806">
    <property type="entry name" value="Small_GTPase"/>
</dbReference>
<reference evidence="6" key="1">
    <citation type="submission" date="2005-01" db="EMBL/GenBank/DDBJ databases">
        <authorList>
            <person name="Genoscope"/>
        </authorList>
    </citation>
    <scope>NUCLEOTIDE SEQUENCE</scope>
</reference>
<dbReference type="EMBL" id="CR933404">
    <property type="protein sequence ID" value="CAI44510.1"/>
    <property type="molecule type" value="Genomic_DNA"/>
</dbReference>
<dbReference type="PRINTS" id="PR00449">
    <property type="entry name" value="RASTRNSFRMNG"/>
</dbReference>